<keyword evidence="5 10" id="KW-0963">Cytoplasm</keyword>
<gene>
    <name evidence="12" type="ORF">VDGE_05470</name>
</gene>
<evidence type="ECO:0000256" key="5">
    <source>
        <dbReference type="ARBA" id="ARBA00022490"/>
    </source>
</evidence>
<dbReference type="InterPro" id="IPR004327">
    <property type="entry name" value="Phstyr_phstse_ac"/>
</dbReference>
<evidence type="ECO:0000256" key="9">
    <source>
        <dbReference type="ARBA" id="ARBA00025287"/>
    </source>
</evidence>
<comment type="caution">
    <text evidence="12">The sequence shown here is derived from an EMBL/GenBank/DDBJ whole genome shotgun (WGS) entry which is preliminary data.</text>
</comment>
<dbReference type="GO" id="GO:0003755">
    <property type="term" value="F:peptidyl-prolyl cis-trans isomerase activity"/>
    <property type="evidence" value="ECO:0007669"/>
    <property type="project" value="UniProtKB-KW"/>
</dbReference>
<dbReference type="EMBL" id="RSDZ01000128">
    <property type="protein sequence ID" value="RXG42534.1"/>
    <property type="molecule type" value="Genomic_DNA"/>
</dbReference>
<dbReference type="GO" id="GO:0008160">
    <property type="term" value="F:protein tyrosine phosphatase activator activity"/>
    <property type="evidence" value="ECO:0007669"/>
    <property type="project" value="TreeGrafter"/>
</dbReference>
<dbReference type="InterPro" id="IPR043170">
    <property type="entry name" value="PTPA_C_lid"/>
</dbReference>
<keyword evidence="6 10" id="KW-0697">Rotamase</keyword>
<sequence>MDPPPPPAGATSPHPCLTKLDPSTPHTFQPPVKRINEGPDVSTFLESKAHRDITTFVLQLNRSLCPELIPATSSTKESIKTYPSTSVPPAADLPPQILALQSLLRSSEALITEAPPDPGPRRFGNASFRTWSKLLESHAQTLLTNLLPPEILNFGGSSPLPELQAYFLGSFGSPQRLDYGTGHELSFLAFLGGLYKLNFFPSSPSSSPGDTERLIALAVLGPYLSLVRTLIKTYTLEPAGSHGVWGLDDHAFLPYILGSAQLSRAVPASSPMPQEGSVRGAPRPADIARPDAVDADRRAANLYFAAVGFINDVKTGPFWEHSPLLFDISGIRDGWAKINKGMLKMFAAEVLAKFPVVQHFPFGALFAWDRDPDAPPPVASVHLAHQPPMAAPQGGAAAAPAAVGAGFAASASAGRGSAPVGPGGTPAPWAAGSGAPPTSRTPGGAGMRAPWAGSAGRVPQPPPPPPPPPSSRGAGEGSGSTDPQITMTKAPWAK</sequence>
<organism evidence="12 13">
    <name type="scientific">Verticillium dahliae</name>
    <name type="common">Verticillium wilt</name>
    <dbReference type="NCBI Taxonomy" id="27337"/>
    <lineage>
        <taxon>Eukaryota</taxon>
        <taxon>Fungi</taxon>
        <taxon>Dikarya</taxon>
        <taxon>Ascomycota</taxon>
        <taxon>Pezizomycotina</taxon>
        <taxon>Sordariomycetes</taxon>
        <taxon>Hypocreomycetidae</taxon>
        <taxon>Glomerellales</taxon>
        <taxon>Plectosphaerellaceae</taxon>
        <taxon>Verticillium</taxon>
    </lineage>
</organism>
<comment type="subcellular location">
    <subcellularLocation>
        <location evidence="3 10">Cytoplasm</location>
    </subcellularLocation>
    <subcellularLocation>
        <location evidence="2">Nucleus</location>
    </subcellularLocation>
</comment>
<comment type="catalytic activity">
    <reaction evidence="1 10">
        <text>[protein]-peptidylproline (omega=180) = [protein]-peptidylproline (omega=0)</text>
        <dbReference type="Rhea" id="RHEA:16237"/>
        <dbReference type="Rhea" id="RHEA-COMP:10747"/>
        <dbReference type="Rhea" id="RHEA-COMP:10748"/>
        <dbReference type="ChEBI" id="CHEBI:83833"/>
        <dbReference type="ChEBI" id="CHEBI:83834"/>
        <dbReference type="EC" id="5.2.1.8"/>
    </reaction>
</comment>
<reference evidence="12 13" key="1">
    <citation type="submission" date="2018-12" db="EMBL/GenBank/DDBJ databases">
        <title>Genome of Verticillium dahliae isolate Getta Getta.</title>
        <authorList>
            <person name="Gardiner D.M."/>
        </authorList>
    </citation>
    <scope>NUCLEOTIDE SEQUENCE [LARGE SCALE GENOMIC DNA]</scope>
    <source>
        <strain evidence="12 13">Getta Getta</strain>
    </source>
</reference>
<keyword evidence="7 10" id="KW-0413">Isomerase</keyword>
<feature type="compositionally biased region" description="Low complexity" evidence="11">
    <location>
        <begin position="411"/>
        <end position="438"/>
    </location>
</feature>
<comment type="similarity">
    <text evidence="4 10">Belongs to the PTPA-type PPIase family.</text>
</comment>
<dbReference type="SUPFAM" id="SSF140984">
    <property type="entry name" value="PTPA-like"/>
    <property type="match status" value="1"/>
</dbReference>
<dbReference type="GO" id="GO:0000159">
    <property type="term" value="C:protein phosphatase type 2A complex"/>
    <property type="evidence" value="ECO:0007669"/>
    <property type="project" value="TreeGrafter"/>
</dbReference>
<protein>
    <recommendedName>
        <fullName evidence="10">Serine/threonine-protein phosphatase 2A activator</fullName>
        <ecNumber evidence="10">5.2.1.8</ecNumber>
    </recommendedName>
    <alternativeName>
        <fullName evidence="10">Phosphotyrosyl phosphatase activator</fullName>
    </alternativeName>
</protein>
<dbReference type="PANTHER" id="PTHR10012:SF3">
    <property type="entry name" value="SERINE_THREONINE-PROTEIN PHOSPHATASE 2A ACTIVATOR 1"/>
    <property type="match status" value="1"/>
</dbReference>
<keyword evidence="8" id="KW-0539">Nucleus</keyword>
<dbReference type="FunFam" id="1.20.120.1150:FF:000003">
    <property type="entry name" value="Serine/threonine-protein phosphatase 2A activator"/>
    <property type="match status" value="1"/>
</dbReference>
<dbReference type="GO" id="GO:0007052">
    <property type="term" value="P:mitotic spindle organization"/>
    <property type="evidence" value="ECO:0007669"/>
    <property type="project" value="TreeGrafter"/>
</dbReference>
<dbReference type="Proteomes" id="UP000288725">
    <property type="component" value="Chromosome 2"/>
</dbReference>
<dbReference type="GO" id="GO:0005737">
    <property type="term" value="C:cytoplasm"/>
    <property type="evidence" value="ECO:0007669"/>
    <property type="project" value="UniProtKB-SubCell"/>
</dbReference>
<comment type="function">
    <text evidence="9">PPIases accelerate the folding of proteins. It catalyzes the cis-trans isomerization of proline imidic peptide bonds in oligopeptides. Acts as a regulatory subunit for PP2A-like phosphatases modulating their activity or substrate specificity, probably by inducing a conformational change in the catalytic subunit, a direct target of the PPIase. Can reactivate inactive phosphatase PP2A-phosphatase methylesterase complexes (PP2Ai) in presence of ATP and Mg(2+) by dissociating the inactive form from the complex.</text>
</comment>
<evidence type="ECO:0000256" key="1">
    <source>
        <dbReference type="ARBA" id="ARBA00000971"/>
    </source>
</evidence>
<dbReference type="EC" id="5.2.1.8" evidence="10"/>
<dbReference type="GO" id="GO:0005634">
    <property type="term" value="C:nucleus"/>
    <property type="evidence" value="ECO:0007669"/>
    <property type="project" value="UniProtKB-SubCell"/>
</dbReference>
<evidence type="ECO:0000256" key="4">
    <source>
        <dbReference type="ARBA" id="ARBA00011019"/>
    </source>
</evidence>
<dbReference type="PANTHER" id="PTHR10012">
    <property type="entry name" value="SERINE/THREONINE-PROTEIN PHOSPHATASE 2A REGULATORY SUBUNIT B"/>
    <property type="match status" value="1"/>
</dbReference>
<evidence type="ECO:0000256" key="7">
    <source>
        <dbReference type="ARBA" id="ARBA00023235"/>
    </source>
</evidence>
<evidence type="ECO:0000256" key="10">
    <source>
        <dbReference type="RuleBase" id="RU361210"/>
    </source>
</evidence>
<evidence type="ECO:0000256" key="11">
    <source>
        <dbReference type="SAM" id="MobiDB-lite"/>
    </source>
</evidence>
<evidence type="ECO:0000256" key="8">
    <source>
        <dbReference type="ARBA" id="ARBA00023242"/>
    </source>
</evidence>
<feature type="region of interest" description="Disordered" evidence="11">
    <location>
        <begin position="1"/>
        <end position="38"/>
    </location>
</feature>
<evidence type="ECO:0000256" key="6">
    <source>
        <dbReference type="ARBA" id="ARBA00023110"/>
    </source>
</evidence>
<dbReference type="Gene3D" id="1.20.120.1150">
    <property type="match status" value="1"/>
</dbReference>
<evidence type="ECO:0000256" key="2">
    <source>
        <dbReference type="ARBA" id="ARBA00004123"/>
    </source>
</evidence>
<dbReference type="CDD" id="cd04087">
    <property type="entry name" value="PTPA"/>
    <property type="match status" value="1"/>
</dbReference>
<feature type="compositionally biased region" description="Pro residues" evidence="11">
    <location>
        <begin position="459"/>
        <end position="470"/>
    </location>
</feature>
<name>A0A444RN87_VERDA</name>
<dbReference type="Pfam" id="PF03095">
    <property type="entry name" value="PTPA"/>
    <property type="match status" value="1"/>
</dbReference>
<proteinExistence type="inferred from homology"/>
<evidence type="ECO:0000313" key="12">
    <source>
        <dbReference type="EMBL" id="RXG42534.1"/>
    </source>
</evidence>
<accession>A0A444RN87</accession>
<dbReference type="InterPro" id="IPR037218">
    <property type="entry name" value="PTPA_sf"/>
</dbReference>
<feature type="region of interest" description="Disordered" evidence="11">
    <location>
        <begin position="411"/>
        <end position="494"/>
    </location>
</feature>
<dbReference type="AlphaFoldDB" id="A0A444RN87"/>
<evidence type="ECO:0000313" key="13">
    <source>
        <dbReference type="Proteomes" id="UP000288725"/>
    </source>
</evidence>
<evidence type="ECO:0000256" key="3">
    <source>
        <dbReference type="ARBA" id="ARBA00004496"/>
    </source>
</evidence>